<evidence type="ECO:0000256" key="1">
    <source>
        <dbReference type="SAM" id="MobiDB-lite"/>
    </source>
</evidence>
<proteinExistence type="predicted"/>
<keyword evidence="3" id="KW-1185">Reference proteome</keyword>
<reference evidence="2" key="1">
    <citation type="submission" date="2020-12" db="EMBL/GenBank/DDBJ databases">
        <title>Metabolic potential, ecology and presence of endohyphal bacteria is reflected in genomic diversity of Mucoromycotina.</title>
        <authorList>
            <person name="Muszewska A."/>
            <person name="Okrasinska A."/>
            <person name="Steczkiewicz K."/>
            <person name="Drgas O."/>
            <person name="Orlowska M."/>
            <person name="Perlinska-Lenart U."/>
            <person name="Aleksandrzak-Piekarczyk T."/>
            <person name="Szatraj K."/>
            <person name="Zielenkiewicz U."/>
            <person name="Pilsyk S."/>
            <person name="Malc E."/>
            <person name="Mieczkowski P."/>
            <person name="Kruszewska J.S."/>
            <person name="Biernat P."/>
            <person name="Pawlowska J."/>
        </authorList>
    </citation>
    <scope>NUCLEOTIDE SEQUENCE</scope>
    <source>
        <strain evidence="2">WA0000051536</strain>
    </source>
</reference>
<name>A0A8H7PLG0_9FUNG</name>
<dbReference type="OrthoDB" id="2326498at2759"/>
<feature type="region of interest" description="Disordered" evidence="1">
    <location>
        <begin position="101"/>
        <end position="132"/>
    </location>
</feature>
<feature type="compositionally biased region" description="Basic and acidic residues" evidence="1">
    <location>
        <begin position="27"/>
        <end position="45"/>
    </location>
</feature>
<feature type="region of interest" description="Disordered" evidence="1">
    <location>
        <begin position="1"/>
        <end position="78"/>
    </location>
</feature>
<evidence type="ECO:0000313" key="3">
    <source>
        <dbReference type="Proteomes" id="UP000612746"/>
    </source>
</evidence>
<accession>A0A8H7PLG0</accession>
<feature type="compositionally biased region" description="Polar residues" evidence="1">
    <location>
        <begin position="8"/>
        <end position="25"/>
    </location>
</feature>
<dbReference type="EMBL" id="JAEPRA010000014">
    <property type="protein sequence ID" value="KAG2175900.1"/>
    <property type="molecule type" value="Genomic_DNA"/>
</dbReference>
<sequence length="132" mass="14724">MASIDQFHPSNAINSEEIQVPQAATSDLKDPNDPMFKTPEKRPTFESDNSSFGPINPAMESIDAEPSNLPPQPNYWRGQMNEIKGSVQQVVGNIKQDGNLTSKGEQIKMEGQQEKALARAIEDEKVERRENN</sequence>
<evidence type="ECO:0000313" key="2">
    <source>
        <dbReference type="EMBL" id="KAG2175900.1"/>
    </source>
</evidence>
<organism evidence="2 3">
    <name type="scientific">Umbelopsis vinacea</name>
    <dbReference type="NCBI Taxonomy" id="44442"/>
    <lineage>
        <taxon>Eukaryota</taxon>
        <taxon>Fungi</taxon>
        <taxon>Fungi incertae sedis</taxon>
        <taxon>Mucoromycota</taxon>
        <taxon>Mucoromycotina</taxon>
        <taxon>Umbelopsidomycetes</taxon>
        <taxon>Umbelopsidales</taxon>
        <taxon>Umbelopsidaceae</taxon>
        <taxon>Umbelopsis</taxon>
    </lineage>
</organism>
<protein>
    <recommendedName>
        <fullName evidence="4">CsbD-like domain-containing protein</fullName>
    </recommendedName>
</protein>
<dbReference type="AlphaFoldDB" id="A0A8H7PLG0"/>
<feature type="compositionally biased region" description="Basic and acidic residues" evidence="1">
    <location>
        <begin position="105"/>
        <end position="132"/>
    </location>
</feature>
<dbReference type="Proteomes" id="UP000612746">
    <property type="component" value="Unassembled WGS sequence"/>
</dbReference>
<gene>
    <name evidence="2" type="ORF">INT44_000378</name>
</gene>
<evidence type="ECO:0008006" key="4">
    <source>
        <dbReference type="Google" id="ProtNLM"/>
    </source>
</evidence>
<comment type="caution">
    <text evidence="2">The sequence shown here is derived from an EMBL/GenBank/DDBJ whole genome shotgun (WGS) entry which is preliminary data.</text>
</comment>